<organism evidence="3 4">
    <name type="scientific">Paractinoplanes abujensis</name>
    <dbReference type="NCBI Taxonomy" id="882441"/>
    <lineage>
        <taxon>Bacteria</taxon>
        <taxon>Bacillati</taxon>
        <taxon>Actinomycetota</taxon>
        <taxon>Actinomycetes</taxon>
        <taxon>Micromonosporales</taxon>
        <taxon>Micromonosporaceae</taxon>
        <taxon>Paractinoplanes</taxon>
    </lineage>
</organism>
<dbReference type="Proteomes" id="UP000542742">
    <property type="component" value="Unassembled WGS sequence"/>
</dbReference>
<proteinExistence type="predicted"/>
<sequence>MQVTNAIRKAGNLMNTAKLRSKRVIVTTAAVAALAVGGGVWATAASADADVSGADRDRVGNAAVQAVGGGTVVDVESSDDRGEAYEVEVRKPDGAEVDVVLDKDLKVLSQQADTPDTGTAEPAVTDAQRASAEKAVLDAFPGGTVLDVEASDDQGVAYEAEVRDTGDKEWDVELDSAFKVLTKTEDN</sequence>
<evidence type="ECO:0000259" key="2">
    <source>
        <dbReference type="Pfam" id="PF03413"/>
    </source>
</evidence>
<accession>A0A7W7CPY8</accession>
<feature type="domain" description="PepSY" evidence="2">
    <location>
        <begin position="62"/>
        <end position="102"/>
    </location>
</feature>
<name>A0A7W7CPY8_9ACTN</name>
<dbReference type="EMBL" id="JACHMF010000001">
    <property type="protein sequence ID" value="MBB4692594.1"/>
    <property type="molecule type" value="Genomic_DNA"/>
</dbReference>
<dbReference type="InterPro" id="IPR025711">
    <property type="entry name" value="PepSY"/>
</dbReference>
<evidence type="ECO:0000256" key="1">
    <source>
        <dbReference type="SAM" id="MobiDB-lite"/>
    </source>
</evidence>
<protein>
    <submittedName>
        <fullName evidence="3">Putative membrane protein YkoI</fullName>
    </submittedName>
</protein>
<dbReference type="Gene3D" id="3.30.505.20">
    <property type="match status" value="2"/>
</dbReference>
<evidence type="ECO:0000313" key="3">
    <source>
        <dbReference type="EMBL" id="MBB4692594.1"/>
    </source>
</evidence>
<comment type="caution">
    <text evidence="3">The sequence shown here is derived from an EMBL/GenBank/DDBJ whole genome shotgun (WGS) entry which is preliminary data.</text>
</comment>
<feature type="region of interest" description="Disordered" evidence="1">
    <location>
        <begin position="110"/>
        <end position="130"/>
    </location>
</feature>
<keyword evidence="4" id="KW-1185">Reference proteome</keyword>
<dbReference type="Pfam" id="PF03413">
    <property type="entry name" value="PepSY"/>
    <property type="match status" value="1"/>
</dbReference>
<dbReference type="RefSeq" id="WP_184951292.1">
    <property type="nucleotide sequence ID" value="NZ_BOMC01000064.1"/>
</dbReference>
<dbReference type="AlphaFoldDB" id="A0A7W7CPY8"/>
<gene>
    <name evidence="3" type="ORF">BKA14_002742</name>
</gene>
<evidence type="ECO:0000313" key="4">
    <source>
        <dbReference type="Proteomes" id="UP000542742"/>
    </source>
</evidence>
<reference evidence="3 4" key="1">
    <citation type="submission" date="2020-08" db="EMBL/GenBank/DDBJ databases">
        <title>Sequencing the genomes of 1000 actinobacteria strains.</title>
        <authorList>
            <person name="Klenk H.-P."/>
        </authorList>
    </citation>
    <scope>NUCLEOTIDE SEQUENCE [LARGE SCALE GENOMIC DNA]</scope>
    <source>
        <strain evidence="3 4">DSM 45518</strain>
    </source>
</reference>